<comment type="caution">
    <text evidence="1">The sequence shown here is derived from an EMBL/GenBank/DDBJ whole genome shotgun (WGS) entry which is preliminary data.</text>
</comment>
<dbReference type="Proteomes" id="UP001272052">
    <property type="component" value="Unassembled WGS sequence"/>
</dbReference>
<accession>A0ABU3VRX5</accession>
<organism evidence="1 2">
    <name type="scientific">Methanimicrococcus hacksteinii</name>
    <dbReference type="NCBI Taxonomy" id="3028293"/>
    <lineage>
        <taxon>Archaea</taxon>
        <taxon>Methanobacteriati</taxon>
        <taxon>Methanobacteriota</taxon>
        <taxon>Stenosarchaea group</taxon>
        <taxon>Methanomicrobia</taxon>
        <taxon>Methanosarcinales</taxon>
        <taxon>Methanosarcinaceae</taxon>
        <taxon>Methanimicrococcus</taxon>
    </lineage>
</organism>
<gene>
    <name evidence="1" type="ORF">MmiAt1_17760</name>
</gene>
<evidence type="ECO:0000313" key="2">
    <source>
        <dbReference type="Proteomes" id="UP001272052"/>
    </source>
</evidence>
<dbReference type="EMBL" id="JAWDKC010000034">
    <property type="protein sequence ID" value="MDV0446158.1"/>
    <property type="molecule type" value="Genomic_DNA"/>
</dbReference>
<protein>
    <submittedName>
        <fullName evidence="1">Uncharacterized protein</fullName>
    </submittedName>
</protein>
<name>A0ABU3VRX5_9EURY</name>
<sequence>MYLILLRYRNTFVEFSGIKFMYDVVTIRFARSKQQQQPLCISSAHLQINEKSTRYNAYFSALNFSKYLKNRLFSDISACFHLWKTFSTGFSLNISDPDIFNLKTLGRGGNYTLFNTHVFVLQLLTVSERGFSAVFSGVNCLQFKIKNVTQKRFNSASARTAPASFFTLIREQMKSCSGAVLLCSV</sequence>
<reference evidence="1 2" key="1">
    <citation type="submission" date="2023-06" db="EMBL/GenBank/DDBJ databases">
        <title>Genome sequence of Methanimicrococcus sp. At1.</title>
        <authorList>
            <person name="Protasov E."/>
            <person name="Platt K."/>
            <person name="Poehlein A."/>
            <person name="Daniel R."/>
            <person name="Brune A."/>
        </authorList>
    </citation>
    <scope>NUCLEOTIDE SEQUENCE [LARGE SCALE GENOMIC DNA]</scope>
    <source>
        <strain evidence="1 2">At1</strain>
    </source>
</reference>
<keyword evidence="2" id="KW-1185">Reference proteome</keyword>
<evidence type="ECO:0000313" key="1">
    <source>
        <dbReference type="EMBL" id="MDV0446158.1"/>
    </source>
</evidence>
<proteinExistence type="predicted"/>